<protein>
    <recommendedName>
        <fullName evidence="1">Zinc finger FYVE domain-containing protein</fullName>
    </recommendedName>
</protein>
<dbReference type="Gene3D" id="2.30.29.160">
    <property type="entry name" value="Zinc finger FYVE domain-containing protein 21, C-terminal"/>
    <property type="match status" value="1"/>
</dbReference>
<dbReference type="EMBL" id="KQ428500">
    <property type="protein sequence ID" value="KOF66138.1"/>
    <property type="molecule type" value="Genomic_DNA"/>
</dbReference>
<name>A0A0L8FND1_OCTBM</name>
<dbReference type="STRING" id="37653.A0A0L8FND1"/>
<dbReference type="InterPro" id="IPR032031">
    <property type="entry name" value="ZFYVE21_C"/>
</dbReference>
<dbReference type="InterPro" id="IPR038632">
    <property type="entry name" value="ZFYVE21_C_sf"/>
</dbReference>
<gene>
    <name evidence="2" type="ORF">OCBIM_22013407mg</name>
</gene>
<proteinExistence type="predicted"/>
<dbReference type="Pfam" id="PF16696">
    <property type="entry name" value="ZFYVE21_C"/>
    <property type="match status" value="1"/>
</dbReference>
<evidence type="ECO:0000259" key="1">
    <source>
        <dbReference type="Pfam" id="PF16696"/>
    </source>
</evidence>
<dbReference type="OrthoDB" id="660555at2759"/>
<accession>A0A0L8FND1</accession>
<organism evidence="2">
    <name type="scientific">Octopus bimaculoides</name>
    <name type="common">California two-spotted octopus</name>
    <dbReference type="NCBI Taxonomy" id="37653"/>
    <lineage>
        <taxon>Eukaryota</taxon>
        <taxon>Metazoa</taxon>
        <taxon>Spiralia</taxon>
        <taxon>Lophotrochozoa</taxon>
        <taxon>Mollusca</taxon>
        <taxon>Cephalopoda</taxon>
        <taxon>Coleoidea</taxon>
        <taxon>Octopodiformes</taxon>
        <taxon>Octopoda</taxon>
        <taxon>Incirrata</taxon>
        <taxon>Octopodidae</taxon>
        <taxon>Octopus</taxon>
    </lineage>
</organism>
<dbReference type="AlphaFoldDB" id="A0A0L8FND1"/>
<evidence type="ECO:0000313" key="2">
    <source>
        <dbReference type="EMBL" id="KOF66138.1"/>
    </source>
</evidence>
<feature type="domain" description="Zinc finger FYVE" evidence="1">
    <location>
        <begin position="23"/>
        <end position="64"/>
    </location>
</feature>
<reference evidence="2" key="1">
    <citation type="submission" date="2015-07" db="EMBL/GenBank/DDBJ databases">
        <title>MeaNS - Measles Nucleotide Surveillance Program.</title>
        <authorList>
            <person name="Tran T."/>
            <person name="Druce J."/>
        </authorList>
    </citation>
    <scope>NUCLEOTIDE SEQUENCE</scope>
    <source>
        <strain evidence="2">UCB-OBI-ISO-001</strain>
        <tissue evidence="2">Gonad</tissue>
    </source>
</reference>
<sequence>MCFIDPVRMCGSCTKITKQENDFFDKHLKVLLNGCEFYVVDDINSEPSDNSTIFFCKLSTDHRVHVRQSANVLREKWGIRGIRCSMRERRLRWFGYVMRMNEDSCVKKCVLLEEDGTC</sequence>